<feature type="transmembrane region" description="Helical" evidence="1">
    <location>
        <begin position="103"/>
        <end position="123"/>
    </location>
</feature>
<feature type="transmembrane region" description="Helical" evidence="1">
    <location>
        <begin position="74"/>
        <end position="96"/>
    </location>
</feature>
<dbReference type="EMBL" id="SJPU01000001">
    <property type="protein sequence ID" value="TWU20036.1"/>
    <property type="molecule type" value="Genomic_DNA"/>
</dbReference>
<proteinExistence type="predicted"/>
<protein>
    <submittedName>
        <fullName evidence="2">Uncharacterized protein</fullName>
    </submittedName>
</protein>
<dbReference type="Proteomes" id="UP000319908">
    <property type="component" value="Unassembled WGS sequence"/>
</dbReference>
<keyword evidence="1" id="KW-1133">Transmembrane helix</keyword>
<evidence type="ECO:0000256" key="1">
    <source>
        <dbReference type="SAM" id="Phobius"/>
    </source>
</evidence>
<dbReference type="AlphaFoldDB" id="A0A5C6C9E1"/>
<comment type="caution">
    <text evidence="2">The sequence shown here is derived from an EMBL/GenBank/DDBJ whole genome shotgun (WGS) entry which is preliminary data.</text>
</comment>
<sequence length="124" mass="13347">MLMTDEIHTEANSEWHGCKASRLPFVCAFGSLVGLLTLVACTWCYAWSTAQIPLPGATLSTGGPWNHNSVMATFVNYICLAGTLSVVLGLICAIFTRTTMHRVFAITSIVVSLVAVGYHVVLID</sequence>
<evidence type="ECO:0000313" key="2">
    <source>
        <dbReference type="EMBL" id="TWU20036.1"/>
    </source>
</evidence>
<keyword evidence="3" id="KW-1185">Reference proteome</keyword>
<evidence type="ECO:0000313" key="3">
    <source>
        <dbReference type="Proteomes" id="UP000319908"/>
    </source>
</evidence>
<reference evidence="2 3" key="1">
    <citation type="journal article" date="2020" name="Antonie Van Leeuwenhoek">
        <title>Rhodopirellula heiligendammensis sp. nov., Rhodopirellula pilleata sp. nov., and Rhodopirellula solitaria sp. nov. isolated from natural or artificial marine surfaces in Northern Germany and California, USA, and emended description of the genus Rhodopirellula.</title>
        <authorList>
            <person name="Kallscheuer N."/>
            <person name="Wiegand S."/>
            <person name="Jogler M."/>
            <person name="Boedeker C."/>
            <person name="Peeters S.H."/>
            <person name="Rast P."/>
            <person name="Heuer A."/>
            <person name="Jetten M.S.M."/>
            <person name="Rohde M."/>
            <person name="Jogler C."/>
        </authorList>
    </citation>
    <scope>NUCLEOTIDE SEQUENCE [LARGE SCALE GENOMIC DNA]</scope>
    <source>
        <strain evidence="2 3">Poly21</strain>
    </source>
</reference>
<organism evidence="2 3">
    <name type="scientific">Allorhodopirellula heiligendammensis</name>
    <dbReference type="NCBI Taxonomy" id="2714739"/>
    <lineage>
        <taxon>Bacteria</taxon>
        <taxon>Pseudomonadati</taxon>
        <taxon>Planctomycetota</taxon>
        <taxon>Planctomycetia</taxon>
        <taxon>Pirellulales</taxon>
        <taxon>Pirellulaceae</taxon>
        <taxon>Allorhodopirellula</taxon>
    </lineage>
</organism>
<name>A0A5C6C9E1_9BACT</name>
<keyword evidence="1" id="KW-0472">Membrane</keyword>
<feature type="transmembrane region" description="Helical" evidence="1">
    <location>
        <begin position="23"/>
        <end position="48"/>
    </location>
</feature>
<keyword evidence="1" id="KW-0812">Transmembrane</keyword>
<gene>
    <name evidence="2" type="ORF">Poly21_22160</name>
</gene>
<accession>A0A5C6C9E1</accession>